<evidence type="ECO:0000256" key="4">
    <source>
        <dbReference type="ARBA" id="ARBA00022679"/>
    </source>
</evidence>
<feature type="transmembrane region" description="Helical" evidence="8">
    <location>
        <begin position="226"/>
        <end position="245"/>
    </location>
</feature>
<evidence type="ECO:0000313" key="10">
    <source>
        <dbReference type="Proteomes" id="UP000604473"/>
    </source>
</evidence>
<keyword evidence="2" id="KW-1003">Cell membrane</keyword>
<feature type="transmembrane region" description="Helical" evidence="8">
    <location>
        <begin position="199"/>
        <end position="219"/>
    </location>
</feature>
<feature type="transmembrane region" description="Helical" evidence="8">
    <location>
        <begin position="117"/>
        <end position="135"/>
    </location>
</feature>
<evidence type="ECO:0000256" key="3">
    <source>
        <dbReference type="ARBA" id="ARBA00022676"/>
    </source>
</evidence>
<evidence type="ECO:0000256" key="2">
    <source>
        <dbReference type="ARBA" id="ARBA00022475"/>
    </source>
</evidence>
<evidence type="ECO:0000313" key="9">
    <source>
        <dbReference type="EMBL" id="MBL3610243.1"/>
    </source>
</evidence>
<proteinExistence type="predicted"/>
<feature type="transmembrane region" description="Helical" evidence="8">
    <location>
        <begin position="88"/>
        <end position="108"/>
    </location>
</feature>
<comment type="caution">
    <text evidence="9">The sequence shown here is derived from an EMBL/GenBank/DDBJ whole genome shotgun (WGS) entry which is preliminary data.</text>
</comment>
<keyword evidence="5 8" id="KW-0812">Transmembrane</keyword>
<reference evidence="9 10" key="1">
    <citation type="submission" date="2021-01" db="EMBL/GenBank/DDBJ databases">
        <title>Draft genomes of Rhodovulum sulfidophilum.</title>
        <authorList>
            <person name="Guzman M.S."/>
        </authorList>
    </citation>
    <scope>NUCLEOTIDE SEQUENCE [LARGE SCALE GENOMIC DNA]</scope>
    <source>
        <strain evidence="9 10">AB35</strain>
    </source>
</reference>
<evidence type="ECO:0000256" key="8">
    <source>
        <dbReference type="SAM" id="Phobius"/>
    </source>
</evidence>
<dbReference type="RefSeq" id="WP_202249914.1">
    <property type="nucleotide sequence ID" value="NZ_JAESJJ010000024.1"/>
</dbReference>
<dbReference type="PANTHER" id="PTHR33908:SF11">
    <property type="entry name" value="MEMBRANE PROTEIN"/>
    <property type="match status" value="1"/>
</dbReference>
<evidence type="ECO:0000256" key="6">
    <source>
        <dbReference type="ARBA" id="ARBA00022989"/>
    </source>
</evidence>
<feature type="transmembrane region" description="Helical" evidence="8">
    <location>
        <begin position="20"/>
        <end position="40"/>
    </location>
</feature>
<dbReference type="InterPro" id="IPR050297">
    <property type="entry name" value="LipidA_mod_glycosyltrf_83"/>
</dbReference>
<keyword evidence="3" id="KW-0328">Glycosyltransferase</keyword>
<comment type="subcellular location">
    <subcellularLocation>
        <location evidence="1">Cell membrane</location>
        <topology evidence="1">Multi-pass membrane protein</topology>
    </subcellularLocation>
</comment>
<dbReference type="Proteomes" id="UP000604473">
    <property type="component" value="Unassembled WGS sequence"/>
</dbReference>
<evidence type="ECO:0000256" key="1">
    <source>
        <dbReference type="ARBA" id="ARBA00004651"/>
    </source>
</evidence>
<dbReference type="EMBL" id="JAESJJ010000024">
    <property type="protein sequence ID" value="MBL3610243.1"/>
    <property type="molecule type" value="Genomic_DNA"/>
</dbReference>
<evidence type="ECO:0000256" key="5">
    <source>
        <dbReference type="ARBA" id="ARBA00022692"/>
    </source>
</evidence>
<feature type="transmembrane region" description="Helical" evidence="8">
    <location>
        <begin position="330"/>
        <end position="348"/>
    </location>
</feature>
<name>A0ABS1RWD8_RHOSU</name>
<accession>A0ABS1RWD8</accession>
<feature type="transmembrane region" description="Helical" evidence="8">
    <location>
        <begin position="299"/>
        <end position="318"/>
    </location>
</feature>
<keyword evidence="7 8" id="KW-0472">Membrane</keyword>
<organism evidence="9 10">
    <name type="scientific">Rhodovulum sulfidophilum</name>
    <name type="common">Rhodobacter sulfidophilus</name>
    <dbReference type="NCBI Taxonomy" id="35806"/>
    <lineage>
        <taxon>Bacteria</taxon>
        <taxon>Pseudomonadati</taxon>
        <taxon>Pseudomonadota</taxon>
        <taxon>Alphaproteobacteria</taxon>
        <taxon>Rhodobacterales</taxon>
        <taxon>Paracoccaceae</taxon>
        <taxon>Rhodovulum</taxon>
    </lineage>
</organism>
<keyword evidence="6 8" id="KW-1133">Transmembrane helix</keyword>
<protein>
    <submittedName>
        <fullName evidence="9">Glycosyltransferase family 39 protein</fullName>
    </submittedName>
</protein>
<evidence type="ECO:0000256" key="7">
    <source>
        <dbReference type="ARBA" id="ARBA00023136"/>
    </source>
</evidence>
<feature type="transmembrane region" description="Helical" evidence="8">
    <location>
        <begin position="141"/>
        <end position="164"/>
    </location>
</feature>
<feature type="transmembrane region" description="Helical" evidence="8">
    <location>
        <begin position="272"/>
        <end position="292"/>
    </location>
</feature>
<gene>
    <name evidence="9" type="ORF">JMM60_15830</name>
</gene>
<keyword evidence="10" id="KW-1185">Reference proteome</keyword>
<keyword evidence="4" id="KW-0808">Transferase</keyword>
<sequence length="507" mass="54642">MAPGSAAPPAGDRGTEARTVVLFTLAAAAVQLTLIGNNSFTGDEQVTLLFLRADWSELWGPLWGADTHRPYYYMLLKAWSGIFGESRVALRSLGALLHAASLPFIWILARRLGGRRAAVWALAFSVLSPLAIFYGRDIRNYPLVAFSIFGSLAALSALSALAAAERAGASDLPARRRVLLWAGVTLGAASAFYAHSISVLYPILVCLWALGSAVAGLVSWRFVGQLVLAGLALALISVPAVLPMLHHAETTLKNFWIPLTTPGRLVSQMRDAYPYPAPLLPVVLGLLGLGLWRLRGSGAAGLLIPAMVIGQPVALALLGLVEPVFITRAMVWPAMLASLLLGLGLAGLPGRKLRLGAAALVLLAQAIAARPDYLAHYQPSEPERLAAFFDRIDPAETELILGRQNVEHLLRWSYPALFEGPVFAFNKDDEKIVYDAANRSVRVLRAEAGKLPLTRPRFLIVQQIRPPAPPGAEVTPALDRIAARGRLIAEAKGAWWRAELYERTGPE</sequence>
<dbReference type="PANTHER" id="PTHR33908">
    <property type="entry name" value="MANNOSYLTRANSFERASE YKCB-RELATED"/>
    <property type="match status" value="1"/>
</dbReference>